<proteinExistence type="predicted"/>
<feature type="transmembrane region" description="Helical" evidence="1">
    <location>
        <begin position="23"/>
        <end position="43"/>
    </location>
</feature>
<feature type="transmembrane region" description="Helical" evidence="1">
    <location>
        <begin position="236"/>
        <end position="260"/>
    </location>
</feature>
<dbReference type="RefSeq" id="WP_377574040.1">
    <property type="nucleotide sequence ID" value="NZ_JBHTMP010000041.1"/>
</dbReference>
<dbReference type="Proteomes" id="UP001597260">
    <property type="component" value="Unassembled WGS sequence"/>
</dbReference>
<dbReference type="EMBL" id="JBHTMP010000041">
    <property type="protein sequence ID" value="MFD1324053.1"/>
    <property type="molecule type" value="Genomic_DNA"/>
</dbReference>
<name>A0ABW3YMZ8_9ACTN</name>
<keyword evidence="1" id="KW-0812">Transmembrane</keyword>
<keyword evidence="1" id="KW-1133">Transmembrane helix</keyword>
<keyword evidence="1" id="KW-0472">Membrane</keyword>
<protein>
    <recommendedName>
        <fullName evidence="4">Cytochrome C biogenesis protein transmembrane region</fullName>
    </recommendedName>
</protein>
<evidence type="ECO:0000256" key="1">
    <source>
        <dbReference type="SAM" id="Phobius"/>
    </source>
</evidence>
<feature type="transmembrane region" description="Helical" evidence="1">
    <location>
        <begin position="197"/>
        <end position="216"/>
    </location>
</feature>
<evidence type="ECO:0000313" key="2">
    <source>
        <dbReference type="EMBL" id="MFD1324053.1"/>
    </source>
</evidence>
<reference evidence="3" key="1">
    <citation type="journal article" date="2019" name="Int. J. Syst. Evol. Microbiol.">
        <title>The Global Catalogue of Microorganisms (GCM) 10K type strain sequencing project: providing services to taxonomists for standard genome sequencing and annotation.</title>
        <authorList>
            <consortium name="The Broad Institute Genomics Platform"/>
            <consortium name="The Broad Institute Genome Sequencing Center for Infectious Disease"/>
            <person name="Wu L."/>
            <person name="Ma J."/>
        </authorList>
    </citation>
    <scope>NUCLEOTIDE SEQUENCE [LARGE SCALE GENOMIC DNA]</scope>
    <source>
        <strain evidence="3">JCM 31037</strain>
    </source>
</reference>
<feature type="transmembrane region" description="Helical" evidence="1">
    <location>
        <begin position="272"/>
        <end position="291"/>
    </location>
</feature>
<sequence length="311" mass="32613">MTATSPSTGTYRQTLTPFGGRRATIVAVASALAGALLAFLWSFELVDHVIGNNVANSVLGEDATQTALVGSLTGAVFAFVSGLAGTFTACNIAVFAALPEIGEQTAGRRQRFLAVLRPMAWMAFGLVAVAAVYGFVAVLIGPGLPQLSTGTVGAGMPVRLLQASVVFGVIGLAFTYLGLAALGLLPDPFRHRPRARLFLLGALVGGFLIGRPYPLFRKLLAHAVEADDPLYGAATMVLQSLGNVVVMLLIAVVLVLATGGRFTRWVSRPGRAATLAGAALVLLGIFLVVYWDLRLPARFGYGWFPTAPWNS</sequence>
<accession>A0ABW3YMZ8</accession>
<evidence type="ECO:0000313" key="3">
    <source>
        <dbReference type="Proteomes" id="UP001597260"/>
    </source>
</evidence>
<gene>
    <name evidence="2" type="ORF">ACFQ4H_23490</name>
</gene>
<comment type="caution">
    <text evidence="2">The sequence shown here is derived from an EMBL/GenBank/DDBJ whole genome shotgun (WGS) entry which is preliminary data.</text>
</comment>
<keyword evidence="3" id="KW-1185">Reference proteome</keyword>
<feature type="transmembrane region" description="Helical" evidence="1">
    <location>
        <begin position="160"/>
        <end position="185"/>
    </location>
</feature>
<feature type="transmembrane region" description="Helical" evidence="1">
    <location>
        <begin position="119"/>
        <end position="140"/>
    </location>
</feature>
<feature type="transmembrane region" description="Helical" evidence="1">
    <location>
        <begin position="75"/>
        <end position="98"/>
    </location>
</feature>
<organism evidence="2 3">
    <name type="scientific">Micromonospora sonneratiae</name>
    <dbReference type="NCBI Taxonomy" id="1184706"/>
    <lineage>
        <taxon>Bacteria</taxon>
        <taxon>Bacillati</taxon>
        <taxon>Actinomycetota</taxon>
        <taxon>Actinomycetes</taxon>
        <taxon>Micromonosporales</taxon>
        <taxon>Micromonosporaceae</taxon>
        <taxon>Micromonospora</taxon>
    </lineage>
</organism>
<evidence type="ECO:0008006" key="4">
    <source>
        <dbReference type="Google" id="ProtNLM"/>
    </source>
</evidence>